<dbReference type="Gene3D" id="3.40.50.620">
    <property type="entry name" value="HUPs"/>
    <property type="match status" value="1"/>
</dbReference>
<proteinExistence type="predicted"/>
<keyword evidence="2" id="KW-1185">Reference proteome</keyword>
<organism evidence="1 2">
    <name type="scientific">Paraburkholderia elongata</name>
    <dbReference type="NCBI Taxonomy" id="2675747"/>
    <lineage>
        <taxon>Bacteria</taxon>
        <taxon>Pseudomonadati</taxon>
        <taxon>Pseudomonadota</taxon>
        <taxon>Betaproteobacteria</taxon>
        <taxon>Burkholderiales</taxon>
        <taxon>Burkholderiaceae</taxon>
        <taxon>Paraburkholderia</taxon>
    </lineage>
</organism>
<reference evidence="1 2" key="1">
    <citation type="submission" date="2019-11" db="EMBL/GenBank/DDBJ databases">
        <title>Metabolism of dissolved organic matter in forest soils.</title>
        <authorList>
            <person name="Cyle K.T."/>
            <person name="Wilhelm R.C."/>
            <person name="Martinez C.E."/>
        </authorList>
    </citation>
    <scope>NUCLEOTIDE SEQUENCE [LARGE SCALE GENOMIC DNA]</scope>
    <source>
        <strain evidence="1 2">5N</strain>
    </source>
</reference>
<gene>
    <name evidence="1" type="ORF">GNZ13_16455</name>
</gene>
<evidence type="ECO:0000313" key="1">
    <source>
        <dbReference type="EMBL" id="NPT56134.1"/>
    </source>
</evidence>
<protein>
    <submittedName>
        <fullName evidence="1">Uncharacterized protein</fullName>
    </submittedName>
</protein>
<comment type="caution">
    <text evidence="1">The sequence shown here is derived from an EMBL/GenBank/DDBJ whole genome shotgun (WGS) entry which is preliminary data.</text>
</comment>
<dbReference type="AlphaFoldDB" id="A0A972NPP5"/>
<name>A0A972NPP5_9BURK</name>
<dbReference type="Proteomes" id="UP000655523">
    <property type="component" value="Unassembled WGS sequence"/>
</dbReference>
<dbReference type="InterPro" id="IPR014729">
    <property type="entry name" value="Rossmann-like_a/b/a_fold"/>
</dbReference>
<dbReference type="SUPFAM" id="SSF52402">
    <property type="entry name" value="Adenine nucleotide alpha hydrolases-like"/>
    <property type="match status" value="1"/>
</dbReference>
<evidence type="ECO:0000313" key="2">
    <source>
        <dbReference type="Proteomes" id="UP000655523"/>
    </source>
</evidence>
<dbReference type="EMBL" id="WOEZ01000086">
    <property type="protein sequence ID" value="NPT56134.1"/>
    <property type="molecule type" value="Genomic_DNA"/>
</dbReference>
<sequence>MCWLIGSVAERFLRFATCPVLLVRDAIVAT</sequence>
<accession>A0A972NPP5</accession>